<protein>
    <submittedName>
        <fullName evidence="18">Endoplasmic reticulum metallopeptidase 1-like isoform X1</fullName>
    </submittedName>
</protein>
<dbReference type="Pfam" id="PF22248">
    <property type="entry name" value="ERMP1_C"/>
    <property type="match status" value="1"/>
</dbReference>
<evidence type="ECO:0000313" key="17">
    <source>
        <dbReference type="Proteomes" id="UP000694904"/>
    </source>
</evidence>
<organism evidence="17 18">
    <name type="scientific">Drosophila arizonae</name>
    <name type="common">Fruit fly</name>
    <dbReference type="NCBI Taxonomy" id="7263"/>
    <lineage>
        <taxon>Eukaryota</taxon>
        <taxon>Metazoa</taxon>
        <taxon>Ecdysozoa</taxon>
        <taxon>Arthropoda</taxon>
        <taxon>Hexapoda</taxon>
        <taxon>Insecta</taxon>
        <taxon>Pterygota</taxon>
        <taxon>Neoptera</taxon>
        <taxon>Endopterygota</taxon>
        <taxon>Diptera</taxon>
        <taxon>Brachycera</taxon>
        <taxon>Muscomorpha</taxon>
        <taxon>Ephydroidea</taxon>
        <taxon>Drosophilidae</taxon>
        <taxon>Drosophila</taxon>
    </lineage>
</organism>
<keyword evidence="12 14" id="KW-0472">Membrane</keyword>
<keyword evidence="13" id="KW-0325">Glycoprotein</keyword>
<reference evidence="17" key="1">
    <citation type="journal article" date="1997" name="Nucleic Acids Res.">
        <title>tRNAscan-SE: a program for improved detection of transfer RNA genes in genomic sequence.</title>
        <authorList>
            <person name="Lowe T.M."/>
            <person name="Eddy S.R."/>
        </authorList>
    </citation>
    <scope>NUCLEOTIDE SEQUENCE [LARGE SCALE GENOMIC DNA]</scope>
</reference>
<accession>A0ABM1PDZ7</accession>
<feature type="transmembrane region" description="Helical" evidence="14">
    <location>
        <begin position="411"/>
        <end position="437"/>
    </location>
</feature>
<reference evidence="17" key="2">
    <citation type="journal article" date="2016" name="G3 (Bethesda)">
        <title>Genome Evolution in Three Species of Cactophilic Drosophila.</title>
        <authorList>
            <person name="Sanchez-Flores A."/>
            <person name="Penazola F."/>
            <person name="Carpinteyro-Ponce J."/>
            <person name="Nazario-Yepiz N."/>
            <person name="Abreu-Goodger C."/>
            <person name="Machado C.A."/>
            <person name="Markow T.A."/>
        </authorList>
    </citation>
    <scope>NUCLEOTIDE SEQUENCE [LARGE SCALE GENOMIC DNA]</scope>
</reference>
<keyword evidence="17" id="KW-1185">Reference proteome</keyword>
<evidence type="ECO:0000256" key="12">
    <source>
        <dbReference type="ARBA" id="ARBA00023136"/>
    </source>
</evidence>
<feature type="domain" description="Peptidase M28" evidence="15">
    <location>
        <begin position="146"/>
        <end position="340"/>
    </location>
</feature>
<evidence type="ECO:0000256" key="4">
    <source>
        <dbReference type="ARBA" id="ARBA00022670"/>
    </source>
</evidence>
<keyword evidence="6" id="KW-0479">Metal-binding</keyword>
<keyword evidence="7" id="KW-0378">Hydrolase</keyword>
<evidence type="ECO:0000256" key="5">
    <source>
        <dbReference type="ARBA" id="ARBA00022692"/>
    </source>
</evidence>
<evidence type="ECO:0000256" key="9">
    <source>
        <dbReference type="ARBA" id="ARBA00022833"/>
    </source>
</evidence>
<evidence type="ECO:0000256" key="1">
    <source>
        <dbReference type="ARBA" id="ARBA00001947"/>
    </source>
</evidence>
<evidence type="ECO:0000259" key="16">
    <source>
        <dbReference type="Pfam" id="PF22248"/>
    </source>
</evidence>
<name>A0ABM1PDZ7_DROAR</name>
<keyword evidence="8" id="KW-0256">Endoplasmic reticulum</keyword>
<dbReference type="InterPro" id="IPR048024">
    <property type="entry name" value="Fxna-like_M28_dom"/>
</dbReference>
<evidence type="ECO:0000256" key="14">
    <source>
        <dbReference type="SAM" id="Phobius"/>
    </source>
</evidence>
<evidence type="ECO:0000256" key="11">
    <source>
        <dbReference type="ARBA" id="ARBA00023049"/>
    </source>
</evidence>
<evidence type="ECO:0000256" key="3">
    <source>
        <dbReference type="ARBA" id="ARBA00010918"/>
    </source>
</evidence>
<feature type="transmembrane region" description="Helical" evidence="14">
    <location>
        <begin position="457"/>
        <end position="478"/>
    </location>
</feature>
<dbReference type="GeneID" id="108615452"/>
<keyword evidence="9" id="KW-0862">Zinc</keyword>
<feature type="transmembrane region" description="Helical" evidence="14">
    <location>
        <begin position="557"/>
        <end position="574"/>
    </location>
</feature>
<feature type="transmembrane region" description="Helical" evidence="14">
    <location>
        <begin position="586"/>
        <end position="607"/>
    </location>
</feature>
<feature type="transmembrane region" description="Helical" evidence="14">
    <location>
        <begin position="381"/>
        <end position="399"/>
    </location>
</feature>
<comment type="similarity">
    <text evidence="3">Belongs to the peptidase M28 family.</text>
</comment>
<evidence type="ECO:0000259" key="15">
    <source>
        <dbReference type="Pfam" id="PF04389"/>
    </source>
</evidence>
<evidence type="ECO:0000256" key="8">
    <source>
        <dbReference type="ARBA" id="ARBA00022824"/>
    </source>
</evidence>
<gene>
    <name evidence="18" type="primary">LOC108615452</name>
</gene>
<dbReference type="Proteomes" id="UP000694904">
    <property type="component" value="Chromosome 5"/>
</dbReference>
<feature type="transmembrane region" description="Helical" evidence="14">
    <location>
        <begin position="490"/>
        <end position="511"/>
    </location>
</feature>
<evidence type="ECO:0000256" key="6">
    <source>
        <dbReference type="ARBA" id="ARBA00022723"/>
    </source>
</evidence>
<feature type="transmembrane region" description="Helical" evidence="14">
    <location>
        <begin position="614"/>
        <end position="632"/>
    </location>
</feature>
<sequence length="872" mass="97252">MSDKDKLILAESAEALKNVDKRESSSKAPWYFANGFLLFWGLLFFAVVLPFFNKLPTPLTMEDAKRNVFIAERAYNNLYNLSNIGNKLTGSKENEVDAVNFLLSELAQIKANLQEDIFEMEIDVSKATGSYPYKTVLNMYRNVQSVVVKLSPKASNSENYLLVNSHYDSKPYTASAGDAGFMIVTMLEVLRVIASTKQTLEHPIVFLFNGAEENMMQASHGFVTQHKWASKCKVVVNLDAAGSGGREVLFQSGPSHPWLVNYYKKYVKHPFATTMAEEIFQLGIIPSDTDFRQFNMYGNIPGLDMAQITNGYVYHTKYDLSSIIPRGSLQNTGDNLLELVRGLANATELNDIEAYKTGHAVFFDFLGLYFVNYSEATGKSINFGVAGAVLIFIFISMWRMSAVSNASLCNVASWFILVIIVQIISFVLGLVLPIVVAYGMDAFGLSLTYYSTPLLVVGLYVCPSLIGLSLPITLYYSVQRNEKISNAYHLQLALHSQAVILALLVLAATAYGLRTSYIFVIPLASYMISLAFNLLTTLHDRSYAWTGVLKLSQVIPFLYSSYVIYTFVVVLTPMGARAGSASNRDLYIAVLAAVGAVLSFGFLIPLINAFRKPSLVVLSLFLVTAISLYLASSTQIGFPYRPKTSGQRVAYLQVRSKYYEYDGTLSKDFSGYLFNFQDRREDTPLKGTKVNLTGLASIKSECEEHMMCGLPLFDYRYVQNRLQSKFLKRDEPVQIPEPPTTLTKMAKTNINATTVRLEFNVTGPTYLSLFIKPYEDVTISGWSFLSSHLAKPPTAPLPYHIYITHGIDITPLNFYVDLTKADGDFDVPVLQLGVSGHYIQSPGDEEAVKFASSFPSFSILAQWPAIYQRYIF</sequence>
<dbReference type="InterPro" id="IPR045175">
    <property type="entry name" value="M28_fam"/>
</dbReference>
<evidence type="ECO:0000256" key="13">
    <source>
        <dbReference type="ARBA" id="ARBA00023180"/>
    </source>
</evidence>
<dbReference type="RefSeq" id="XP_017865433.1">
    <property type="nucleotide sequence ID" value="XM_018009944.1"/>
</dbReference>
<comment type="subcellular location">
    <subcellularLocation>
        <location evidence="2">Endoplasmic reticulum membrane</location>
        <topology evidence="2">Multi-pass membrane protein</topology>
    </subcellularLocation>
</comment>
<evidence type="ECO:0000313" key="18">
    <source>
        <dbReference type="RefSeq" id="XP_017865433.1"/>
    </source>
</evidence>
<feature type="transmembrane region" description="Helical" evidence="14">
    <location>
        <begin position="517"/>
        <end position="536"/>
    </location>
</feature>
<evidence type="ECO:0000256" key="2">
    <source>
        <dbReference type="ARBA" id="ARBA00004477"/>
    </source>
</evidence>
<dbReference type="InterPro" id="IPR053973">
    <property type="entry name" value="ERMP1-like_C"/>
</dbReference>
<keyword evidence="11" id="KW-0482">Metalloprotease</keyword>
<keyword evidence="10 14" id="KW-1133">Transmembrane helix</keyword>
<reference evidence="18" key="3">
    <citation type="submission" date="2025-08" db="UniProtKB">
        <authorList>
            <consortium name="RefSeq"/>
        </authorList>
    </citation>
    <scope>IDENTIFICATION</scope>
    <source>
        <tissue evidence="18">Whole organism</tissue>
    </source>
</reference>
<keyword evidence="4" id="KW-0645">Protease</keyword>
<feature type="transmembrane region" description="Helical" evidence="14">
    <location>
        <begin position="31"/>
        <end position="52"/>
    </location>
</feature>
<dbReference type="PANTHER" id="PTHR12147">
    <property type="entry name" value="METALLOPEPTIDASE M28 FAMILY MEMBER"/>
    <property type="match status" value="1"/>
</dbReference>
<dbReference type="SUPFAM" id="SSF53187">
    <property type="entry name" value="Zn-dependent exopeptidases"/>
    <property type="match status" value="1"/>
</dbReference>
<evidence type="ECO:0000256" key="7">
    <source>
        <dbReference type="ARBA" id="ARBA00022801"/>
    </source>
</evidence>
<comment type="cofactor">
    <cofactor evidence="1">
        <name>Zn(2+)</name>
        <dbReference type="ChEBI" id="CHEBI:29105"/>
    </cofactor>
</comment>
<dbReference type="PANTHER" id="PTHR12147:SF22">
    <property type="entry name" value="ENDOPLASMIC RETICULUM METALLOPEPTIDASE 1"/>
    <property type="match status" value="1"/>
</dbReference>
<dbReference type="Gene3D" id="3.40.630.10">
    <property type="entry name" value="Zn peptidases"/>
    <property type="match status" value="1"/>
</dbReference>
<feature type="domain" description="Endoplasmic reticulum metallopeptidase 1-like C-terminal" evidence="16">
    <location>
        <begin position="646"/>
        <end position="870"/>
    </location>
</feature>
<dbReference type="Pfam" id="PF04389">
    <property type="entry name" value="Peptidase_M28"/>
    <property type="match status" value="1"/>
</dbReference>
<proteinExistence type="inferred from homology"/>
<dbReference type="CDD" id="cd03875">
    <property type="entry name" value="M28_Fxna_like"/>
    <property type="match status" value="1"/>
</dbReference>
<dbReference type="InterPro" id="IPR007484">
    <property type="entry name" value="Peptidase_M28"/>
</dbReference>
<evidence type="ECO:0000256" key="10">
    <source>
        <dbReference type="ARBA" id="ARBA00022989"/>
    </source>
</evidence>
<keyword evidence="5 14" id="KW-0812">Transmembrane</keyword>